<dbReference type="EMBL" id="MT144091">
    <property type="protein sequence ID" value="QJA48588.1"/>
    <property type="molecule type" value="Genomic_DNA"/>
</dbReference>
<evidence type="ECO:0000313" key="1">
    <source>
        <dbReference type="EMBL" id="QJA48588.1"/>
    </source>
</evidence>
<gene>
    <name evidence="1" type="ORF">TM448A01029_0016</name>
    <name evidence="2" type="ORF">TM448B01253_0010</name>
</gene>
<name>A0A6H1ZM41_9ZZZZ</name>
<organism evidence="1">
    <name type="scientific">viral metagenome</name>
    <dbReference type="NCBI Taxonomy" id="1070528"/>
    <lineage>
        <taxon>unclassified sequences</taxon>
        <taxon>metagenomes</taxon>
        <taxon>organismal metagenomes</taxon>
    </lineage>
</organism>
<sequence length="63" mass="7116">MKRMVEKEVEEATIKDLMEYAAIALENITDELATLTNEIVLLRAAWQSLKPAPVEIKAEEEEG</sequence>
<protein>
    <submittedName>
        <fullName evidence="1">Uncharacterized protein</fullName>
    </submittedName>
</protein>
<dbReference type="AlphaFoldDB" id="A0A6H1ZM41"/>
<reference evidence="1" key="1">
    <citation type="submission" date="2020-03" db="EMBL/GenBank/DDBJ databases">
        <title>The deep terrestrial virosphere.</title>
        <authorList>
            <person name="Holmfeldt K."/>
            <person name="Nilsson E."/>
            <person name="Simone D."/>
            <person name="Lopez-Fernandez M."/>
            <person name="Wu X."/>
            <person name="de Brujin I."/>
            <person name="Lundin D."/>
            <person name="Andersson A."/>
            <person name="Bertilsson S."/>
            <person name="Dopson M."/>
        </authorList>
    </citation>
    <scope>NUCLEOTIDE SEQUENCE</scope>
    <source>
        <strain evidence="1">TM448A01029</strain>
        <strain evidence="2">TM448B01253</strain>
    </source>
</reference>
<dbReference type="EMBL" id="MT144724">
    <property type="protein sequence ID" value="QJH98264.1"/>
    <property type="molecule type" value="Genomic_DNA"/>
</dbReference>
<proteinExistence type="predicted"/>
<evidence type="ECO:0000313" key="2">
    <source>
        <dbReference type="EMBL" id="QJH98264.1"/>
    </source>
</evidence>
<accession>A0A6H1ZM41</accession>